<accession>A0ABW8Y0Z1</accession>
<dbReference type="Proteomes" id="UP001629058">
    <property type="component" value="Unassembled WGS sequence"/>
</dbReference>
<comment type="caution">
    <text evidence="1">The sequence shown here is derived from an EMBL/GenBank/DDBJ whole genome shotgun (WGS) entry which is preliminary data.</text>
</comment>
<name>A0ABW8Y0Z1_9FLAO</name>
<organism evidence="1 2">
    <name type="scientific">Chryseobacterium terrae</name>
    <dbReference type="NCBI Taxonomy" id="3163299"/>
    <lineage>
        <taxon>Bacteria</taxon>
        <taxon>Pseudomonadati</taxon>
        <taxon>Bacteroidota</taxon>
        <taxon>Flavobacteriia</taxon>
        <taxon>Flavobacteriales</taxon>
        <taxon>Weeksellaceae</taxon>
        <taxon>Chryseobacterium group</taxon>
        <taxon>Chryseobacterium</taxon>
    </lineage>
</organism>
<keyword evidence="2" id="KW-1185">Reference proteome</keyword>
<gene>
    <name evidence="1" type="ORF">ABS765_06745</name>
</gene>
<dbReference type="EMBL" id="JBELPY010000003">
    <property type="protein sequence ID" value="MFL9833724.1"/>
    <property type="molecule type" value="Genomic_DNA"/>
</dbReference>
<protein>
    <submittedName>
        <fullName evidence="1">Uncharacterized protein</fullName>
    </submittedName>
</protein>
<evidence type="ECO:0000313" key="2">
    <source>
        <dbReference type="Proteomes" id="UP001629058"/>
    </source>
</evidence>
<dbReference type="RefSeq" id="WP_408088855.1">
    <property type="nucleotide sequence ID" value="NZ_JBELPY010000003.1"/>
</dbReference>
<reference evidence="1 2" key="1">
    <citation type="submission" date="2024-06" db="EMBL/GenBank/DDBJ databases">
        <authorList>
            <person name="Kaempfer P."/>
            <person name="Viver T."/>
        </authorList>
    </citation>
    <scope>NUCLEOTIDE SEQUENCE [LARGE SCALE GENOMIC DNA]</scope>
    <source>
        <strain evidence="1 2">ST-37</strain>
    </source>
</reference>
<sequence length="86" mass="10078">MEITDDFKNEILTNSKAIESIEVFYKKKEKFKGQLAFVKDDPFEIKIFDKSNKADEAEHLIYFGRAEEITLNYFDGTVKVFKDSID</sequence>
<proteinExistence type="predicted"/>
<evidence type="ECO:0000313" key="1">
    <source>
        <dbReference type="EMBL" id="MFL9833724.1"/>
    </source>
</evidence>